<dbReference type="PANTHER" id="PTHR11727">
    <property type="entry name" value="DIMETHYLADENOSINE TRANSFERASE"/>
    <property type="match status" value="1"/>
</dbReference>
<evidence type="ECO:0000256" key="5">
    <source>
        <dbReference type="ARBA" id="ARBA00024915"/>
    </source>
</evidence>
<evidence type="ECO:0000256" key="2">
    <source>
        <dbReference type="ARBA" id="ARBA00022679"/>
    </source>
</evidence>
<comment type="function">
    <text evidence="5">Mitochondrial transcription factor that confers selective promoter recognition on the core subunit of the yeast mitochondrial RNA polymerase. Interacts with DNA in a non-specific manner.</text>
</comment>
<feature type="compositionally biased region" description="Basic residues" evidence="7">
    <location>
        <begin position="99"/>
        <end position="109"/>
    </location>
</feature>
<dbReference type="STRING" id="1882483.A0A317XSM7"/>
<keyword evidence="2 6" id="KW-0808">Transferase</keyword>
<feature type="region of interest" description="Disordered" evidence="7">
    <location>
        <begin position="77"/>
        <end position="114"/>
    </location>
</feature>
<keyword evidence="3 6" id="KW-0949">S-adenosyl-L-methionine</keyword>
<evidence type="ECO:0000256" key="7">
    <source>
        <dbReference type="SAM" id="MobiDB-lite"/>
    </source>
</evidence>
<keyword evidence="9" id="KW-1185">Reference proteome</keyword>
<comment type="similarity">
    <text evidence="6">Belongs to the class I-like SAM-binding methyltransferase superfamily. rRNA adenine N(6)-methyltransferase family.</text>
</comment>
<dbReference type="EC" id="2.1.1.-" evidence="6"/>
<evidence type="ECO:0000313" key="8">
    <source>
        <dbReference type="EMBL" id="PWZ00311.1"/>
    </source>
</evidence>
<evidence type="ECO:0000256" key="4">
    <source>
        <dbReference type="ARBA" id="ARBA00022884"/>
    </source>
</evidence>
<gene>
    <name evidence="8" type="ORF">BCV70DRAFT_200471</name>
</gene>
<protein>
    <recommendedName>
        <fullName evidence="6">rRNA adenine N(6)-methyltransferase</fullName>
        <ecNumber evidence="6">2.1.1.-</ecNumber>
    </recommendedName>
</protein>
<feature type="compositionally biased region" description="Low complexity" evidence="7">
    <location>
        <begin position="141"/>
        <end position="161"/>
    </location>
</feature>
<dbReference type="InterPro" id="IPR001737">
    <property type="entry name" value="KsgA/Erm"/>
</dbReference>
<sequence>MSSAAVTLAGRGSARSISTLLGGARHALSVHRTVTSPSSSSSSRVSVVSSTSFAGSSSGQPRGFVSSCIHCEQTAGSDAAKESASTATTTEAEESEVKPKRKNTKRRTKAQIEADRLERVNLGLPRIRKRRSKTALVNAPTDAGTEGASGSASGSSTLTPAEDLSEPTAADKRRASKMTNEELEKEAEEQRAEIASIQEVLGHMEYEHLPPRSEWKKAFPVGKAYSTSFRYFTSNKATIADMLEALDLGSTERNGEKVTVLEGYPGPGTTASQLLQSPHVEKVVALEATPRYLKGLEALQQTLAKKGEADRLDMMPLSAYLWDSYSALIKSGKLQHLNGRVAFSDAHTEGEEGSTVDFTQDNIAPPDHTDASWQKLSPLLFFAQLPNTVYGEQLFAQTVTSIANRGWLFRYGRVQLAFVCGEALAKRCLAQPGDKSSRGKLGTTVQCLADVAVHKYPEDLQPHGHHFFPSTISIGPRVPLSGSSLIPNSNPSTGLTRTGLVMMTVTPKQTPLIKAREIEAFEFITRNLFILRAKTVGEALTHVAPGGQNILNMMTKKQVKEGIIA</sequence>
<dbReference type="Proteomes" id="UP000246740">
    <property type="component" value="Unassembled WGS sequence"/>
</dbReference>
<reference evidence="8 9" key="1">
    <citation type="journal article" date="2018" name="Mol. Biol. Evol.">
        <title>Broad Genomic Sampling Reveals a Smut Pathogenic Ancestry of the Fungal Clade Ustilaginomycotina.</title>
        <authorList>
            <person name="Kijpornyongpan T."/>
            <person name="Mondo S.J."/>
            <person name="Barry K."/>
            <person name="Sandor L."/>
            <person name="Lee J."/>
            <person name="Lipzen A."/>
            <person name="Pangilinan J."/>
            <person name="LaButti K."/>
            <person name="Hainaut M."/>
            <person name="Henrissat B."/>
            <person name="Grigoriev I.V."/>
            <person name="Spatafora J.W."/>
            <person name="Aime M.C."/>
        </authorList>
    </citation>
    <scope>NUCLEOTIDE SEQUENCE [LARGE SCALE GENOMIC DNA]</scope>
    <source>
        <strain evidence="8 9">MCA 3645</strain>
    </source>
</reference>
<keyword evidence="6" id="KW-0698">rRNA processing</keyword>
<dbReference type="AlphaFoldDB" id="A0A317XSM7"/>
<dbReference type="OrthoDB" id="16079at2759"/>
<evidence type="ECO:0000313" key="9">
    <source>
        <dbReference type="Proteomes" id="UP000246740"/>
    </source>
</evidence>
<dbReference type="GO" id="GO:0003723">
    <property type="term" value="F:RNA binding"/>
    <property type="evidence" value="ECO:0007669"/>
    <property type="project" value="UniProtKB-KW"/>
</dbReference>
<dbReference type="Gene3D" id="3.40.50.150">
    <property type="entry name" value="Vaccinia Virus protein VP39"/>
    <property type="match status" value="1"/>
</dbReference>
<evidence type="ECO:0000256" key="3">
    <source>
        <dbReference type="ARBA" id="ARBA00022691"/>
    </source>
</evidence>
<dbReference type="SUPFAM" id="SSF53335">
    <property type="entry name" value="S-adenosyl-L-methionine-dependent methyltransferases"/>
    <property type="match status" value="1"/>
</dbReference>
<dbReference type="EMBL" id="KZ819193">
    <property type="protein sequence ID" value="PWZ00311.1"/>
    <property type="molecule type" value="Genomic_DNA"/>
</dbReference>
<dbReference type="GO" id="GO:0000179">
    <property type="term" value="F:rRNA (adenine-N6,N6-)-dimethyltransferase activity"/>
    <property type="evidence" value="ECO:0007669"/>
    <property type="project" value="TreeGrafter"/>
</dbReference>
<proteinExistence type="inferred from homology"/>
<dbReference type="FunCoup" id="A0A317XSM7">
    <property type="interactions" value="13"/>
</dbReference>
<feature type="region of interest" description="Disordered" evidence="7">
    <location>
        <begin position="130"/>
        <end position="187"/>
    </location>
</feature>
<keyword evidence="1 6" id="KW-0489">Methyltransferase</keyword>
<dbReference type="PANTHER" id="PTHR11727:SF7">
    <property type="entry name" value="DIMETHYLADENOSINE TRANSFERASE-RELATED"/>
    <property type="match status" value="1"/>
</dbReference>
<evidence type="ECO:0000256" key="6">
    <source>
        <dbReference type="RuleBase" id="RU362106"/>
    </source>
</evidence>
<dbReference type="FunFam" id="3.40.50.150:FF:001125">
    <property type="entry name" value="Mitochondrial transcription factor 1"/>
    <property type="match status" value="1"/>
</dbReference>
<dbReference type="Pfam" id="PF00398">
    <property type="entry name" value="RrnaAD"/>
    <property type="match status" value="1"/>
</dbReference>
<dbReference type="InParanoid" id="A0A317XSM7"/>
<evidence type="ECO:0000256" key="1">
    <source>
        <dbReference type="ARBA" id="ARBA00022603"/>
    </source>
</evidence>
<dbReference type="InterPro" id="IPR023165">
    <property type="entry name" value="rRNA_Ade_diMease-like_C"/>
</dbReference>
<organism evidence="8 9">
    <name type="scientific">Testicularia cyperi</name>
    <dbReference type="NCBI Taxonomy" id="1882483"/>
    <lineage>
        <taxon>Eukaryota</taxon>
        <taxon>Fungi</taxon>
        <taxon>Dikarya</taxon>
        <taxon>Basidiomycota</taxon>
        <taxon>Ustilaginomycotina</taxon>
        <taxon>Ustilaginomycetes</taxon>
        <taxon>Ustilaginales</taxon>
        <taxon>Anthracoideaceae</taxon>
        <taxon>Testicularia</taxon>
    </lineage>
</organism>
<dbReference type="Gene3D" id="1.10.8.100">
    <property type="entry name" value="Ribosomal RNA adenine dimethylase-like, domain 2"/>
    <property type="match status" value="1"/>
</dbReference>
<keyword evidence="4" id="KW-0694">RNA-binding</keyword>
<name>A0A317XSM7_9BASI</name>
<accession>A0A317XSM7</accession>
<dbReference type="InterPro" id="IPR029063">
    <property type="entry name" value="SAM-dependent_MTases_sf"/>
</dbReference>
<feature type="non-terminal residue" evidence="8">
    <location>
        <position position="565"/>
    </location>
</feature>